<sequence length="489" mass="54127">MSYAIIFVFCVILSNTYQTESTDEPESTASLQTATPETIVCPQTTATPETIVSPQTTVSPQTNISSETTFAPQTTDDPQTDVSLTNSTSSDAENATADSRALSWSMFSSFSSLSNKISDLLVVKKNVLAAYPLQLASTLIDKLCSNTLFMTHVPAKFTPDISKMHFQYITSCKNYSVPLMKAEQLWQHMSFNKKRKVVILATGWTNTVNDSSTLALLSKAFLCRKDVNFIIVDAAYYVDTLYKWAALNTEEIGEYIAKGLRHLLKVVPLKNIHLVGHSLGAHIMGKAGRTFTKLTGKKIPRITGLDPAKPCFYKNDTLYSLRRGDADFVDVIHTNIGILAKKKPLGDVDFYPGGANSLPPGCLTVTCAHIRAVEYFAESVYPGNGKNFIGLKCADWNDLKKLNCPADHTSPMGYAVNEKARGIYYVPVNRKSPYGKNAKPSSARWENAKCNKCEKVRRKKREKRKEKGFNSWLSSFVVNSQIFKGVGLL</sequence>
<feature type="region of interest" description="Disordered" evidence="6">
    <location>
        <begin position="53"/>
        <end position="92"/>
    </location>
</feature>
<evidence type="ECO:0000256" key="5">
    <source>
        <dbReference type="RuleBase" id="RU004262"/>
    </source>
</evidence>
<dbReference type="PANTHER" id="PTHR11610:SF149">
    <property type="entry name" value="FI01450P-RELATED"/>
    <property type="match status" value="1"/>
</dbReference>
<keyword evidence="9" id="KW-1185">Reference proteome</keyword>
<gene>
    <name evidence="10" type="primary">LOC105227913</name>
</gene>
<dbReference type="PANTHER" id="PTHR11610">
    <property type="entry name" value="LIPASE"/>
    <property type="match status" value="1"/>
</dbReference>
<keyword evidence="3" id="KW-0964">Secreted</keyword>
<dbReference type="CDD" id="cd00707">
    <property type="entry name" value="Pancreat_lipase_like"/>
    <property type="match status" value="1"/>
</dbReference>
<dbReference type="Proteomes" id="UP001652620">
    <property type="component" value="Chromosome 5"/>
</dbReference>
<comment type="subcellular location">
    <subcellularLocation>
        <location evidence="1">Secreted</location>
    </subcellularLocation>
</comment>
<evidence type="ECO:0000313" key="10">
    <source>
        <dbReference type="RefSeq" id="XP_011205768.2"/>
    </source>
</evidence>
<evidence type="ECO:0000256" key="1">
    <source>
        <dbReference type="ARBA" id="ARBA00004613"/>
    </source>
</evidence>
<dbReference type="InterPro" id="IPR029058">
    <property type="entry name" value="AB_hydrolase_fold"/>
</dbReference>
<dbReference type="InterPro" id="IPR000734">
    <property type="entry name" value="TAG_lipase"/>
</dbReference>
<dbReference type="GO" id="GO:0016298">
    <property type="term" value="F:lipase activity"/>
    <property type="evidence" value="ECO:0007669"/>
    <property type="project" value="InterPro"/>
</dbReference>
<evidence type="ECO:0000256" key="3">
    <source>
        <dbReference type="ARBA" id="ARBA00022525"/>
    </source>
</evidence>
<dbReference type="Pfam" id="PF00151">
    <property type="entry name" value="Lipase"/>
    <property type="match status" value="1"/>
</dbReference>
<accession>A0A6I9V7S0</accession>
<evidence type="ECO:0000256" key="2">
    <source>
        <dbReference type="ARBA" id="ARBA00010701"/>
    </source>
</evidence>
<dbReference type="InParanoid" id="A0A6I9V7S0"/>
<feature type="domain" description="Lipase" evidence="8">
    <location>
        <begin position="182"/>
        <end position="434"/>
    </location>
</feature>
<dbReference type="GO" id="GO:0005615">
    <property type="term" value="C:extracellular space"/>
    <property type="evidence" value="ECO:0007669"/>
    <property type="project" value="TreeGrafter"/>
</dbReference>
<dbReference type="Gene3D" id="3.40.50.1820">
    <property type="entry name" value="alpha/beta hydrolase"/>
    <property type="match status" value="1"/>
</dbReference>
<dbReference type="GO" id="GO:0017171">
    <property type="term" value="F:serine hydrolase activity"/>
    <property type="evidence" value="ECO:0007669"/>
    <property type="project" value="TreeGrafter"/>
</dbReference>
<dbReference type="InterPro" id="IPR013818">
    <property type="entry name" value="Lipase"/>
</dbReference>
<feature type="chain" id="PRO_5045786343" evidence="7">
    <location>
        <begin position="22"/>
        <end position="489"/>
    </location>
</feature>
<proteinExistence type="inferred from homology"/>
<dbReference type="GeneID" id="105227913"/>
<dbReference type="SUPFAM" id="SSF53474">
    <property type="entry name" value="alpha/beta-Hydrolases"/>
    <property type="match status" value="1"/>
</dbReference>
<dbReference type="AlphaFoldDB" id="A0A6I9V7S0"/>
<dbReference type="KEGG" id="bdr:105227913"/>
<dbReference type="GO" id="GO:0016042">
    <property type="term" value="P:lipid catabolic process"/>
    <property type="evidence" value="ECO:0007669"/>
    <property type="project" value="TreeGrafter"/>
</dbReference>
<keyword evidence="4 7" id="KW-0732">Signal</keyword>
<comment type="similarity">
    <text evidence="2 5">Belongs to the AB hydrolase superfamily. Lipase family.</text>
</comment>
<dbReference type="FunCoup" id="A0A6I9V7S0">
    <property type="interactions" value="59"/>
</dbReference>
<dbReference type="OrthoDB" id="199913at2759"/>
<organism evidence="9 10">
    <name type="scientific">Bactrocera dorsalis</name>
    <name type="common">Oriental fruit fly</name>
    <name type="synonym">Dacus dorsalis</name>
    <dbReference type="NCBI Taxonomy" id="27457"/>
    <lineage>
        <taxon>Eukaryota</taxon>
        <taxon>Metazoa</taxon>
        <taxon>Ecdysozoa</taxon>
        <taxon>Arthropoda</taxon>
        <taxon>Hexapoda</taxon>
        <taxon>Insecta</taxon>
        <taxon>Pterygota</taxon>
        <taxon>Neoptera</taxon>
        <taxon>Endopterygota</taxon>
        <taxon>Diptera</taxon>
        <taxon>Brachycera</taxon>
        <taxon>Muscomorpha</taxon>
        <taxon>Tephritoidea</taxon>
        <taxon>Tephritidae</taxon>
        <taxon>Bactrocera</taxon>
        <taxon>Bactrocera</taxon>
    </lineage>
</organism>
<evidence type="ECO:0000259" key="8">
    <source>
        <dbReference type="Pfam" id="PF00151"/>
    </source>
</evidence>
<evidence type="ECO:0000256" key="7">
    <source>
        <dbReference type="SAM" id="SignalP"/>
    </source>
</evidence>
<evidence type="ECO:0000313" key="9">
    <source>
        <dbReference type="Proteomes" id="UP001652620"/>
    </source>
</evidence>
<reference evidence="10" key="1">
    <citation type="submission" date="2025-08" db="UniProtKB">
        <authorList>
            <consortium name="RefSeq"/>
        </authorList>
    </citation>
    <scope>IDENTIFICATION</scope>
    <source>
        <tissue evidence="10">Adult</tissue>
    </source>
</reference>
<name>A0A6I9V7S0_BACDO</name>
<dbReference type="RefSeq" id="XP_011205768.2">
    <property type="nucleotide sequence ID" value="XM_011207466.3"/>
</dbReference>
<protein>
    <submittedName>
        <fullName evidence="10">Phospholipase A1 1</fullName>
    </submittedName>
</protein>
<dbReference type="InterPro" id="IPR033906">
    <property type="entry name" value="Lipase_N"/>
</dbReference>
<evidence type="ECO:0000256" key="6">
    <source>
        <dbReference type="SAM" id="MobiDB-lite"/>
    </source>
</evidence>
<evidence type="ECO:0000256" key="4">
    <source>
        <dbReference type="ARBA" id="ARBA00022729"/>
    </source>
</evidence>
<dbReference type="PRINTS" id="PR00821">
    <property type="entry name" value="TAGLIPASE"/>
</dbReference>
<feature type="signal peptide" evidence="7">
    <location>
        <begin position="1"/>
        <end position="21"/>
    </location>
</feature>